<gene>
    <name evidence="2" type="ORF">FAZ19_16540</name>
</gene>
<sequence>MKRPLMIILLYAMISSCNRATRTNENATDTLEKESTPLLTTLPSPIWSYDYNKDVAIKNRSMSNDSLNPLDLINLLNAENGDKLKLDFVKLSDDTIYVKMDNSTYMTQEMGTTGANSFMAIATYTLTELNGIKFVYFDFKEGDHAIPGTYTRKYFENRKVPIK</sequence>
<feature type="signal peptide" evidence="1">
    <location>
        <begin position="1"/>
        <end position="20"/>
    </location>
</feature>
<reference evidence="2 3" key="1">
    <citation type="submission" date="2019-04" db="EMBL/GenBank/DDBJ databases">
        <title>Sphingobacterium olei sp. nov., isolated from oil-contaminated soil.</title>
        <authorList>
            <person name="Liu B."/>
        </authorList>
    </citation>
    <scope>NUCLEOTIDE SEQUENCE [LARGE SCALE GENOMIC DNA]</scope>
    <source>
        <strain evidence="2 3">Y3L14</strain>
    </source>
</reference>
<protein>
    <recommendedName>
        <fullName evidence="4">GerMN domain-containing protein</fullName>
    </recommendedName>
</protein>
<dbReference type="AlphaFoldDB" id="A0A4U0GXG3"/>
<proteinExistence type="predicted"/>
<dbReference type="Proteomes" id="UP000309872">
    <property type="component" value="Unassembled WGS sequence"/>
</dbReference>
<name>A0A4U0GXG3_9SPHI</name>
<dbReference type="OrthoDB" id="679569at2"/>
<organism evidence="2 3">
    <name type="scientific">Sphingobacterium alkalisoli</name>
    <dbReference type="NCBI Taxonomy" id="1874115"/>
    <lineage>
        <taxon>Bacteria</taxon>
        <taxon>Pseudomonadati</taxon>
        <taxon>Bacteroidota</taxon>
        <taxon>Sphingobacteriia</taxon>
        <taxon>Sphingobacteriales</taxon>
        <taxon>Sphingobacteriaceae</taxon>
        <taxon>Sphingobacterium</taxon>
    </lineage>
</organism>
<evidence type="ECO:0008006" key="4">
    <source>
        <dbReference type="Google" id="ProtNLM"/>
    </source>
</evidence>
<keyword evidence="3" id="KW-1185">Reference proteome</keyword>
<evidence type="ECO:0000256" key="1">
    <source>
        <dbReference type="SAM" id="SignalP"/>
    </source>
</evidence>
<evidence type="ECO:0000313" key="2">
    <source>
        <dbReference type="EMBL" id="TJY63870.1"/>
    </source>
</evidence>
<dbReference type="RefSeq" id="WP_136821862.1">
    <property type="nucleotide sequence ID" value="NZ_BMJX01000005.1"/>
</dbReference>
<keyword evidence="1" id="KW-0732">Signal</keyword>
<accession>A0A4U0GXG3</accession>
<feature type="chain" id="PRO_5020824235" description="GerMN domain-containing protein" evidence="1">
    <location>
        <begin position="21"/>
        <end position="163"/>
    </location>
</feature>
<comment type="caution">
    <text evidence="2">The sequence shown here is derived from an EMBL/GenBank/DDBJ whole genome shotgun (WGS) entry which is preliminary data.</text>
</comment>
<dbReference type="EMBL" id="SUKA01000005">
    <property type="protein sequence ID" value="TJY63870.1"/>
    <property type="molecule type" value="Genomic_DNA"/>
</dbReference>
<dbReference type="PROSITE" id="PS51257">
    <property type="entry name" value="PROKAR_LIPOPROTEIN"/>
    <property type="match status" value="1"/>
</dbReference>
<evidence type="ECO:0000313" key="3">
    <source>
        <dbReference type="Proteomes" id="UP000309872"/>
    </source>
</evidence>